<dbReference type="InterPro" id="IPR019734">
    <property type="entry name" value="TPR_rpt"/>
</dbReference>
<dbReference type="Gene3D" id="1.25.40.10">
    <property type="entry name" value="Tetratricopeptide repeat domain"/>
    <property type="match status" value="1"/>
</dbReference>
<keyword evidence="3" id="KW-1185">Reference proteome</keyword>
<feature type="region of interest" description="Disordered" evidence="2">
    <location>
        <begin position="254"/>
        <end position="283"/>
    </location>
</feature>
<feature type="repeat" description="TPR" evidence="1">
    <location>
        <begin position="289"/>
        <end position="322"/>
    </location>
</feature>
<evidence type="ECO:0000313" key="3">
    <source>
        <dbReference type="Proteomes" id="UP000504630"/>
    </source>
</evidence>
<dbReference type="PANTHER" id="PTHR47678:SF1">
    <property type="entry name" value="TETRATRICOPEPTIDE REPEAT PROTEIN 31"/>
    <property type="match status" value="1"/>
</dbReference>
<feature type="compositionally biased region" description="Basic and acidic residues" evidence="2">
    <location>
        <begin position="144"/>
        <end position="158"/>
    </location>
</feature>
<evidence type="ECO:0000256" key="2">
    <source>
        <dbReference type="SAM" id="MobiDB-lite"/>
    </source>
</evidence>
<dbReference type="SUPFAM" id="SSF46934">
    <property type="entry name" value="UBA-like"/>
    <property type="match status" value="1"/>
</dbReference>
<name>A0A6J2S5W1_COTGO</name>
<organism evidence="3 4">
    <name type="scientific">Cottoperca gobio</name>
    <name type="common">Frogmouth</name>
    <name type="synonym">Aphritis gobio</name>
    <dbReference type="NCBI Taxonomy" id="56716"/>
    <lineage>
        <taxon>Eukaryota</taxon>
        <taxon>Metazoa</taxon>
        <taxon>Chordata</taxon>
        <taxon>Craniata</taxon>
        <taxon>Vertebrata</taxon>
        <taxon>Euteleostomi</taxon>
        <taxon>Actinopterygii</taxon>
        <taxon>Neopterygii</taxon>
        <taxon>Teleostei</taxon>
        <taxon>Neoteleostei</taxon>
        <taxon>Acanthomorphata</taxon>
        <taxon>Eupercaria</taxon>
        <taxon>Perciformes</taxon>
        <taxon>Notothenioidei</taxon>
        <taxon>Bovichtidae</taxon>
        <taxon>Cottoperca</taxon>
    </lineage>
</organism>
<evidence type="ECO:0000256" key="1">
    <source>
        <dbReference type="PROSITE-ProRule" id="PRU00339"/>
    </source>
</evidence>
<dbReference type="InParanoid" id="A0A6J2S5W1"/>
<keyword evidence="1" id="KW-0802">TPR repeat</keyword>
<feature type="compositionally biased region" description="Basic and acidic residues" evidence="2">
    <location>
        <begin position="195"/>
        <end position="207"/>
    </location>
</feature>
<feature type="compositionally biased region" description="Polar residues" evidence="2">
    <location>
        <begin position="502"/>
        <end position="513"/>
    </location>
</feature>
<dbReference type="PROSITE" id="PS50005">
    <property type="entry name" value="TPR"/>
    <property type="match status" value="1"/>
</dbReference>
<dbReference type="KEGG" id="cgob:115027676"/>
<accession>A0A6J2S5W1</accession>
<dbReference type="RefSeq" id="XP_029317015.1">
    <property type="nucleotide sequence ID" value="XM_029461155.1"/>
</dbReference>
<feature type="compositionally biased region" description="Acidic residues" evidence="2">
    <location>
        <begin position="460"/>
        <end position="476"/>
    </location>
</feature>
<dbReference type="AlphaFoldDB" id="A0A6J2S5W1"/>
<feature type="compositionally biased region" description="Basic and acidic residues" evidence="2">
    <location>
        <begin position="95"/>
        <end position="128"/>
    </location>
</feature>
<dbReference type="SUPFAM" id="SSF48452">
    <property type="entry name" value="TPR-like"/>
    <property type="match status" value="1"/>
</dbReference>
<protein>
    <submittedName>
        <fullName evidence="4">Uncharacterized protein LOC115027676</fullName>
    </submittedName>
</protein>
<reference evidence="4" key="1">
    <citation type="submission" date="2025-08" db="UniProtKB">
        <authorList>
            <consortium name="RefSeq"/>
        </authorList>
    </citation>
    <scope>IDENTIFICATION</scope>
</reference>
<dbReference type="Gene3D" id="1.10.8.10">
    <property type="entry name" value="DNA helicase RuvA subunit, C-terminal domain"/>
    <property type="match status" value="1"/>
</dbReference>
<evidence type="ECO:0000313" key="4">
    <source>
        <dbReference type="RefSeq" id="XP_029317015.1"/>
    </source>
</evidence>
<feature type="compositionally biased region" description="Basic and acidic residues" evidence="2">
    <location>
        <begin position="254"/>
        <end position="264"/>
    </location>
</feature>
<feature type="region of interest" description="Disordered" evidence="2">
    <location>
        <begin position="69"/>
        <end position="207"/>
    </location>
</feature>
<proteinExistence type="predicted"/>
<dbReference type="InterPro" id="IPR009060">
    <property type="entry name" value="UBA-like_sf"/>
</dbReference>
<dbReference type="PANTHER" id="PTHR47678">
    <property type="entry name" value="TETRATRICOPEPTIDE REPEAT PROTEIN 31"/>
    <property type="match status" value="1"/>
</dbReference>
<feature type="region of interest" description="Disordered" evidence="2">
    <location>
        <begin position="435"/>
        <end position="515"/>
    </location>
</feature>
<dbReference type="GeneID" id="115027676"/>
<dbReference type="InterPro" id="IPR011990">
    <property type="entry name" value="TPR-like_helical_dom_sf"/>
</dbReference>
<feature type="compositionally biased region" description="Acidic residues" evidence="2">
    <location>
        <begin position="69"/>
        <end position="83"/>
    </location>
</feature>
<dbReference type="OrthoDB" id="2017782at2759"/>
<feature type="compositionally biased region" description="Basic residues" evidence="2">
    <location>
        <begin position="129"/>
        <end position="143"/>
    </location>
</feature>
<sequence>MPRKKDTVKGGAPIARIRENSRLMRTHETMVDFINGHHSANSILDVFASGLLGLDLLRTFEGELEDDIIYTDDDDDDDDDEDDHFYQQNAAQRPLEPHPRIKQLTDEEADKQAKELLEEEERRKEKTEKNKRKKLRKKLKKRLGKENAVKDILPEEQGKSGSSENPVIESNAEANESLKPVKTHNGDAAESSSNNKEENVAEMNAKEDEKQDLNINISYASTTKLEPEVMCDERPAREEQKKTTKLLEVQQLEEEKPKVVEKPEVKRKKEKHEEQKPMDPTAEELAKRSRELAGMGNRLAASSQYEMAVKCFTDAIKYNPKEFKLFGNRSLCYEIPLFTLYLWGKKYVSCRSPINLGLPPGMQARQCGNQARLLFNECLTASKQQASHDSPVSSASLDSHLMKLHEMGFSWAQSSEALKTHGTLEEAVEALFAGEDSNPGSCRRRGQLGQHGAAGGAGREEEEEEEEEEEDDDEGEWIVRQTSRPRMQQVKEFDAFGHSRSKSPSPTPHSRNSVKPDLFSVWVGSLAPAVTYSTLHELFSR</sequence>
<dbReference type="Proteomes" id="UP000504630">
    <property type="component" value="Chromosome 22"/>
</dbReference>
<gene>
    <name evidence="4" type="primary">LOC115027676</name>
</gene>